<dbReference type="Proteomes" id="UP001066276">
    <property type="component" value="Chromosome 2_2"/>
</dbReference>
<evidence type="ECO:0000256" key="1">
    <source>
        <dbReference type="SAM" id="MobiDB-lite"/>
    </source>
</evidence>
<evidence type="ECO:0000313" key="2">
    <source>
        <dbReference type="EMBL" id="KAJ1191451.1"/>
    </source>
</evidence>
<protein>
    <submittedName>
        <fullName evidence="2">Uncharacterized protein</fullName>
    </submittedName>
</protein>
<proteinExistence type="predicted"/>
<comment type="caution">
    <text evidence="2">The sequence shown here is derived from an EMBL/GenBank/DDBJ whole genome shotgun (WGS) entry which is preliminary data.</text>
</comment>
<organism evidence="2 3">
    <name type="scientific">Pleurodeles waltl</name>
    <name type="common">Iberian ribbed newt</name>
    <dbReference type="NCBI Taxonomy" id="8319"/>
    <lineage>
        <taxon>Eukaryota</taxon>
        <taxon>Metazoa</taxon>
        <taxon>Chordata</taxon>
        <taxon>Craniata</taxon>
        <taxon>Vertebrata</taxon>
        <taxon>Euteleostomi</taxon>
        <taxon>Amphibia</taxon>
        <taxon>Batrachia</taxon>
        <taxon>Caudata</taxon>
        <taxon>Salamandroidea</taxon>
        <taxon>Salamandridae</taxon>
        <taxon>Pleurodelinae</taxon>
        <taxon>Pleurodeles</taxon>
    </lineage>
</organism>
<reference evidence="2" key="1">
    <citation type="journal article" date="2022" name="bioRxiv">
        <title>Sequencing and chromosome-scale assembly of the giantPleurodeles waltlgenome.</title>
        <authorList>
            <person name="Brown T."/>
            <person name="Elewa A."/>
            <person name="Iarovenko S."/>
            <person name="Subramanian E."/>
            <person name="Araus A.J."/>
            <person name="Petzold A."/>
            <person name="Susuki M."/>
            <person name="Suzuki K.-i.T."/>
            <person name="Hayashi T."/>
            <person name="Toyoda A."/>
            <person name="Oliveira C."/>
            <person name="Osipova E."/>
            <person name="Leigh N.D."/>
            <person name="Simon A."/>
            <person name="Yun M.H."/>
        </authorList>
    </citation>
    <scope>NUCLEOTIDE SEQUENCE</scope>
    <source>
        <strain evidence="2">20211129_DDA</strain>
        <tissue evidence="2">Liver</tissue>
    </source>
</reference>
<feature type="compositionally biased region" description="Basic and acidic residues" evidence="1">
    <location>
        <begin position="147"/>
        <end position="159"/>
    </location>
</feature>
<sequence>MAVAPHPKGNKSLRKPGKKSKVALPEIFCCSDTQGGSDAGLRLAPGFEIILLKIKKLIEASLDLIKEKRQVLETAVSRMSGRGRPDMVLTNPGPLDTMCHCPTDKEETLLEDNPGAQERGTLQPLYRSNLGIPVKGIKMARANLWTDARDTGRHDDEGRSGIGPR</sequence>
<accession>A0AAV7US92</accession>
<dbReference type="EMBL" id="JANPWB010000004">
    <property type="protein sequence ID" value="KAJ1191451.1"/>
    <property type="molecule type" value="Genomic_DNA"/>
</dbReference>
<dbReference type="AlphaFoldDB" id="A0AAV7US92"/>
<gene>
    <name evidence="2" type="ORF">NDU88_000767</name>
</gene>
<name>A0AAV7US92_PLEWA</name>
<feature type="region of interest" description="Disordered" evidence="1">
    <location>
        <begin position="145"/>
        <end position="165"/>
    </location>
</feature>
<keyword evidence="3" id="KW-1185">Reference proteome</keyword>
<evidence type="ECO:0000313" key="3">
    <source>
        <dbReference type="Proteomes" id="UP001066276"/>
    </source>
</evidence>